<dbReference type="KEGG" id="snan:I6N98_13445"/>
<protein>
    <submittedName>
        <fullName evidence="5">SDR family oxidoreductase</fullName>
    </submittedName>
</protein>
<gene>
    <name evidence="5" type="ORF">I6N98_13445</name>
</gene>
<dbReference type="PANTHER" id="PTHR44196">
    <property type="entry name" value="DEHYDROGENASE/REDUCTASE SDR FAMILY MEMBER 7B"/>
    <property type="match status" value="1"/>
</dbReference>
<dbReference type="CDD" id="cd05233">
    <property type="entry name" value="SDR_c"/>
    <property type="match status" value="1"/>
</dbReference>
<keyword evidence="2" id="KW-0560">Oxidoreductase</keyword>
<dbReference type="AlphaFoldDB" id="A0A7T4UPU1"/>
<dbReference type="PANTHER" id="PTHR44196:SF1">
    <property type="entry name" value="DEHYDROGENASE_REDUCTASE SDR FAMILY MEMBER 7B"/>
    <property type="match status" value="1"/>
</dbReference>
<dbReference type="RefSeq" id="WP_198568864.1">
    <property type="nucleotide sequence ID" value="NZ_CP066167.1"/>
</dbReference>
<proteinExistence type="inferred from homology"/>
<dbReference type="EMBL" id="CP066167">
    <property type="protein sequence ID" value="QQD17363.1"/>
    <property type="molecule type" value="Genomic_DNA"/>
</dbReference>
<dbReference type="InterPro" id="IPR036291">
    <property type="entry name" value="NAD(P)-bd_dom_sf"/>
</dbReference>
<dbReference type="PRINTS" id="PR00081">
    <property type="entry name" value="GDHRDH"/>
</dbReference>
<dbReference type="PIRSF" id="PIRSF000126">
    <property type="entry name" value="11-beta-HSD1"/>
    <property type="match status" value="1"/>
</dbReference>
<dbReference type="FunFam" id="3.40.50.720:FF:000084">
    <property type="entry name" value="Short-chain dehydrogenase reductase"/>
    <property type="match status" value="1"/>
</dbReference>
<dbReference type="GO" id="GO:0016491">
    <property type="term" value="F:oxidoreductase activity"/>
    <property type="evidence" value="ECO:0007669"/>
    <property type="project" value="UniProtKB-KW"/>
</dbReference>
<evidence type="ECO:0000256" key="2">
    <source>
        <dbReference type="ARBA" id="ARBA00023002"/>
    </source>
</evidence>
<dbReference type="InterPro" id="IPR020904">
    <property type="entry name" value="Sc_DH/Rdtase_CS"/>
</dbReference>
<dbReference type="Gene3D" id="3.40.50.720">
    <property type="entry name" value="NAD(P)-binding Rossmann-like Domain"/>
    <property type="match status" value="1"/>
</dbReference>
<dbReference type="SUPFAM" id="SSF51735">
    <property type="entry name" value="NAD(P)-binding Rossmann-fold domains"/>
    <property type="match status" value="1"/>
</dbReference>
<accession>A0A7T4UPU1</accession>
<organism evidence="5 6">
    <name type="scientific">Spongiibacter nanhainus</name>
    <dbReference type="NCBI Taxonomy" id="2794344"/>
    <lineage>
        <taxon>Bacteria</taxon>
        <taxon>Pseudomonadati</taxon>
        <taxon>Pseudomonadota</taxon>
        <taxon>Gammaproteobacteria</taxon>
        <taxon>Cellvibrionales</taxon>
        <taxon>Spongiibacteraceae</taxon>
        <taxon>Spongiibacter</taxon>
    </lineage>
</organism>
<name>A0A7T4UPU1_9GAMM</name>
<sequence length="275" mass="29719">MKSANARVAVITGAAGGLGSALTRELAKRGWNLALVDIDSEKLAELVGTLASSNNYITAHVADLRNSDQIAALTQEVKGKHGSVHCLINNAGITLQKSIESHSIEDWRRVFDLNFWATVSLCQVFLPILKEHSRANIVNISSMAACYGMPSQSSYSSSKAAVQAFSESLRVELSSYGIGVTCILPGAINTDMIKATLSESDDIAQAKKNLALAQRFGIPPEKAAKCIIDAFERNRRQKYVGIDARVFNWMVKLCPGLVSAVFANTYQSVNKVNPT</sequence>
<dbReference type="Pfam" id="PF00106">
    <property type="entry name" value="adh_short"/>
    <property type="match status" value="1"/>
</dbReference>
<comment type="similarity">
    <text evidence="1 3">Belongs to the short-chain dehydrogenases/reductases (SDR) family.</text>
</comment>
<evidence type="ECO:0000313" key="6">
    <source>
        <dbReference type="Proteomes" id="UP000596063"/>
    </source>
</evidence>
<evidence type="ECO:0000259" key="4">
    <source>
        <dbReference type="SMART" id="SM00822"/>
    </source>
</evidence>
<dbReference type="PROSITE" id="PS00061">
    <property type="entry name" value="ADH_SHORT"/>
    <property type="match status" value="1"/>
</dbReference>
<dbReference type="Proteomes" id="UP000596063">
    <property type="component" value="Chromosome"/>
</dbReference>
<reference evidence="5 6" key="1">
    <citation type="submission" date="2020-12" db="EMBL/GenBank/DDBJ databases">
        <authorList>
            <person name="Shan Y."/>
        </authorList>
    </citation>
    <scope>NUCLEOTIDE SEQUENCE [LARGE SCALE GENOMIC DNA]</scope>
    <source>
        <strain evidence="6">csc3.9</strain>
    </source>
</reference>
<dbReference type="SMART" id="SM00822">
    <property type="entry name" value="PKS_KR"/>
    <property type="match status" value="1"/>
</dbReference>
<dbReference type="PRINTS" id="PR00080">
    <property type="entry name" value="SDRFAMILY"/>
</dbReference>
<evidence type="ECO:0000256" key="1">
    <source>
        <dbReference type="ARBA" id="ARBA00006484"/>
    </source>
</evidence>
<dbReference type="InterPro" id="IPR057326">
    <property type="entry name" value="KR_dom"/>
</dbReference>
<keyword evidence="6" id="KW-1185">Reference proteome</keyword>
<dbReference type="GO" id="GO:0016020">
    <property type="term" value="C:membrane"/>
    <property type="evidence" value="ECO:0007669"/>
    <property type="project" value="TreeGrafter"/>
</dbReference>
<feature type="domain" description="Ketoreductase" evidence="4">
    <location>
        <begin position="7"/>
        <end position="191"/>
    </location>
</feature>
<evidence type="ECO:0000313" key="5">
    <source>
        <dbReference type="EMBL" id="QQD17363.1"/>
    </source>
</evidence>
<evidence type="ECO:0000256" key="3">
    <source>
        <dbReference type="RuleBase" id="RU000363"/>
    </source>
</evidence>
<dbReference type="InterPro" id="IPR002347">
    <property type="entry name" value="SDR_fam"/>
</dbReference>